<feature type="binding site" evidence="3">
    <location>
        <position position="23"/>
    </location>
    <ligand>
        <name>Zn(2+)</name>
        <dbReference type="ChEBI" id="CHEBI:29105"/>
    </ligand>
</feature>
<keyword evidence="1 3" id="KW-0479">Metal-binding</keyword>
<feature type="binding site" evidence="3">
    <location>
        <position position="7"/>
    </location>
    <ligand>
        <name>Zn(2+)</name>
        <dbReference type="ChEBI" id="CHEBI:29105"/>
    </ligand>
</feature>
<dbReference type="PANTHER" id="PTHR36150:SF1">
    <property type="entry name" value="DNA GYRASE INHIBITOR YACG"/>
    <property type="match status" value="1"/>
</dbReference>
<dbReference type="STRING" id="92947.BVG79_01664"/>
<proteinExistence type="inferred from homology"/>
<dbReference type="RefSeq" id="WP_085786461.1">
    <property type="nucleotide sequence ID" value="NZ_CP019937.1"/>
</dbReference>
<dbReference type="Pfam" id="PF03884">
    <property type="entry name" value="YacG"/>
    <property type="match status" value="1"/>
</dbReference>
<keyword evidence="5" id="KW-1185">Reference proteome</keyword>
<accession>A0A1W6P0H9</accession>
<comment type="subunit">
    <text evidence="3">Interacts with GyrB.</text>
</comment>
<comment type="function">
    <text evidence="3">Inhibits all the catalytic activities of DNA gyrase by preventing its interaction with DNA. Acts by binding directly to the C-terminal domain of GyrB, which probably disrupts DNA binding by the gyrase.</text>
</comment>
<dbReference type="InterPro" id="IPR005584">
    <property type="entry name" value="DNA_gyrase_inhibitor_YacG"/>
</dbReference>
<feature type="binding site" evidence="3">
    <location>
        <position position="19"/>
    </location>
    <ligand>
        <name>Zn(2+)</name>
        <dbReference type="ChEBI" id="CHEBI:29105"/>
    </ligand>
</feature>
<name>A0A1W6P0H9_9RHOB</name>
<dbReference type="InterPro" id="IPR013088">
    <property type="entry name" value="Znf_NHR/GATA"/>
</dbReference>
<dbReference type="Gene3D" id="3.30.50.10">
    <property type="entry name" value="Erythroid Transcription Factor GATA-1, subunit A"/>
    <property type="match status" value="1"/>
</dbReference>
<dbReference type="GO" id="GO:0006355">
    <property type="term" value="P:regulation of DNA-templated transcription"/>
    <property type="evidence" value="ECO:0007669"/>
    <property type="project" value="InterPro"/>
</dbReference>
<dbReference type="EMBL" id="CP019937">
    <property type="protein sequence ID" value="ARO15008.1"/>
    <property type="molecule type" value="Genomic_DNA"/>
</dbReference>
<dbReference type="SUPFAM" id="SSF57716">
    <property type="entry name" value="Glucocorticoid receptor-like (DNA-binding domain)"/>
    <property type="match status" value="1"/>
</dbReference>
<comment type="similarity">
    <text evidence="3">Belongs to the DNA gyrase inhibitor YacG family.</text>
</comment>
<dbReference type="HAMAP" id="MF_00649">
    <property type="entry name" value="DNA_gyrase_inhibitor_YacG"/>
    <property type="match status" value="1"/>
</dbReference>
<dbReference type="GO" id="GO:0008657">
    <property type="term" value="F:DNA topoisomerase type II (double strand cut, ATP-hydrolyzing) inhibitor activity"/>
    <property type="evidence" value="ECO:0007669"/>
    <property type="project" value="UniProtKB-UniRule"/>
</dbReference>
<gene>
    <name evidence="3 4" type="primary">yacG</name>
    <name evidence="4" type="ORF">BVG79_01664</name>
</gene>
<keyword evidence="2 3" id="KW-0862">Zinc</keyword>
<dbReference type="Proteomes" id="UP000242447">
    <property type="component" value="Chromosome"/>
</dbReference>
<dbReference type="PANTHER" id="PTHR36150">
    <property type="entry name" value="DNA GYRASE INHIBITOR YACG"/>
    <property type="match status" value="1"/>
</dbReference>
<dbReference type="GO" id="GO:0008270">
    <property type="term" value="F:zinc ion binding"/>
    <property type="evidence" value="ECO:0007669"/>
    <property type="project" value="UniProtKB-UniRule"/>
</dbReference>
<evidence type="ECO:0000256" key="1">
    <source>
        <dbReference type="ARBA" id="ARBA00022723"/>
    </source>
</evidence>
<dbReference type="AlphaFoldDB" id="A0A1W6P0H9"/>
<sequence>MAKCPICAKDAVAAFRPFCSARCADVDLGRWLGGNYRIASEDADEQKEALQEMDALIESQLNATKH</sequence>
<dbReference type="OrthoDB" id="9809663at2"/>
<protein>
    <recommendedName>
        <fullName evidence="3">DNA gyrase inhibitor YacG</fullName>
    </recommendedName>
</protein>
<evidence type="ECO:0000313" key="4">
    <source>
        <dbReference type="EMBL" id="ARO15008.1"/>
    </source>
</evidence>
<evidence type="ECO:0000256" key="2">
    <source>
        <dbReference type="ARBA" id="ARBA00022833"/>
    </source>
</evidence>
<comment type="cofactor">
    <cofactor evidence="3">
        <name>Zn(2+)</name>
        <dbReference type="ChEBI" id="CHEBI:29105"/>
    </cofactor>
    <text evidence="3">Binds 1 zinc ion.</text>
</comment>
<evidence type="ECO:0000313" key="5">
    <source>
        <dbReference type="Proteomes" id="UP000242447"/>
    </source>
</evidence>
<dbReference type="KEGG" id="kro:BVG79_01664"/>
<evidence type="ECO:0000256" key="3">
    <source>
        <dbReference type="HAMAP-Rule" id="MF_00649"/>
    </source>
</evidence>
<organism evidence="4 5">
    <name type="scientific">Ketogulonicigenium robustum</name>
    <dbReference type="NCBI Taxonomy" id="92947"/>
    <lineage>
        <taxon>Bacteria</taxon>
        <taxon>Pseudomonadati</taxon>
        <taxon>Pseudomonadota</taxon>
        <taxon>Alphaproteobacteria</taxon>
        <taxon>Rhodobacterales</taxon>
        <taxon>Roseobacteraceae</taxon>
        <taxon>Ketogulonicigenium</taxon>
    </lineage>
</organism>
<reference evidence="4 5" key="1">
    <citation type="submission" date="2017-02" db="EMBL/GenBank/DDBJ databases">
        <title>Ketogulonicigenium robustum SPU B003 Genome sequencing and assembly.</title>
        <authorList>
            <person name="Li Y."/>
            <person name="Liu L."/>
            <person name="Wang C."/>
            <person name="Zhang M."/>
            <person name="Zhang T."/>
            <person name="Zhang Y."/>
        </authorList>
    </citation>
    <scope>NUCLEOTIDE SEQUENCE [LARGE SCALE GENOMIC DNA]</scope>
    <source>
        <strain evidence="4 5">SPU_B003</strain>
    </source>
</reference>
<feature type="binding site" evidence="3">
    <location>
        <position position="4"/>
    </location>
    <ligand>
        <name>Zn(2+)</name>
        <dbReference type="ChEBI" id="CHEBI:29105"/>
    </ligand>
</feature>